<dbReference type="OrthoDB" id="6168640at2"/>
<dbReference type="Proteomes" id="UP000235547">
    <property type="component" value="Unassembled WGS sequence"/>
</dbReference>
<dbReference type="AlphaFoldDB" id="A0A2N7UQX6"/>
<feature type="transmembrane region" description="Helical" evidence="1">
    <location>
        <begin position="32"/>
        <end position="52"/>
    </location>
</feature>
<organism evidence="2 3">
    <name type="scientific">Halomonas urumqiensis</name>
    <dbReference type="NCBI Taxonomy" id="1684789"/>
    <lineage>
        <taxon>Bacteria</taxon>
        <taxon>Pseudomonadati</taxon>
        <taxon>Pseudomonadota</taxon>
        <taxon>Gammaproteobacteria</taxon>
        <taxon>Oceanospirillales</taxon>
        <taxon>Halomonadaceae</taxon>
        <taxon>Halomonas</taxon>
    </lineage>
</organism>
<evidence type="ECO:0000313" key="3">
    <source>
        <dbReference type="Proteomes" id="UP000235547"/>
    </source>
</evidence>
<keyword evidence="1" id="KW-0812">Transmembrane</keyword>
<reference evidence="2 3" key="1">
    <citation type="submission" date="2018-01" db="EMBL/GenBank/DDBJ databases">
        <title>Halomonas endophytica sp. nov., isolated from storage liquid in the stems of Populus euphratica.</title>
        <authorList>
            <person name="Chen C."/>
        </authorList>
    </citation>
    <scope>NUCLEOTIDE SEQUENCE [LARGE SCALE GENOMIC DNA]</scope>
    <source>
        <strain evidence="2 3">BZ-SZ-XJ27</strain>
    </source>
</reference>
<name>A0A2N7UQX6_9GAMM</name>
<keyword evidence="3" id="KW-1185">Reference proteome</keyword>
<gene>
    <name evidence="2" type="ORF">C1H70_00740</name>
</gene>
<dbReference type="EMBL" id="PNRG01000001">
    <property type="protein sequence ID" value="PMR82821.1"/>
    <property type="molecule type" value="Genomic_DNA"/>
</dbReference>
<evidence type="ECO:0000256" key="1">
    <source>
        <dbReference type="SAM" id="Phobius"/>
    </source>
</evidence>
<accession>A0A2N7UQX6</accession>
<proteinExistence type="predicted"/>
<keyword evidence="1" id="KW-0472">Membrane</keyword>
<sequence length="62" mass="6631">MNGYMWLASGLFAAFFINIAIQRFLPGLYELSSALEATLLVVATGVFIGGCLKLESRSPSSS</sequence>
<protein>
    <submittedName>
        <fullName evidence="2">Uncharacterized protein</fullName>
    </submittedName>
</protein>
<dbReference type="RefSeq" id="WP_102586416.1">
    <property type="nucleotide sequence ID" value="NZ_BNAE01000004.1"/>
</dbReference>
<keyword evidence="1" id="KW-1133">Transmembrane helix</keyword>
<comment type="caution">
    <text evidence="2">The sequence shown here is derived from an EMBL/GenBank/DDBJ whole genome shotgun (WGS) entry which is preliminary data.</text>
</comment>
<evidence type="ECO:0000313" key="2">
    <source>
        <dbReference type="EMBL" id="PMR82821.1"/>
    </source>
</evidence>